<evidence type="ECO:0000313" key="1">
    <source>
        <dbReference type="EMBL" id="GAH58686.1"/>
    </source>
</evidence>
<accession>X1GLA0</accession>
<name>X1GLA0_9ZZZZ</name>
<proteinExistence type="predicted"/>
<comment type="caution">
    <text evidence="1">The sequence shown here is derived from an EMBL/GenBank/DDBJ whole genome shotgun (WGS) entry which is preliminary data.</text>
</comment>
<sequence length="30" mass="3065">PLVVVGDQLGVKIKEIVCAQEEAAEDSPGA</sequence>
<reference evidence="1" key="1">
    <citation type="journal article" date="2014" name="Front. Microbiol.">
        <title>High frequency of phylogenetically diverse reductive dehalogenase-homologous genes in deep subseafloor sedimentary metagenomes.</title>
        <authorList>
            <person name="Kawai M."/>
            <person name="Futagami T."/>
            <person name="Toyoda A."/>
            <person name="Takaki Y."/>
            <person name="Nishi S."/>
            <person name="Hori S."/>
            <person name="Arai W."/>
            <person name="Tsubouchi T."/>
            <person name="Morono Y."/>
            <person name="Uchiyama I."/>
            <person name="Ito T."/>
            <person name="Fujiyama A."/>
            <person name="Inagaki F."/>
            <person name="Takami H."/>
        </authorList>
    </citation>
    <scope>NUCLEOTIDE SEQUENCE</scope>
    <source>
        <strain evidence="1">Expedition CK06-06</strain>
    </source>
</reference>
<gene>
    <name evidence="1" type="ORF">S03H2_28701</name>
</gene>
<protein>
    <submittedName>
        <fullName evidence="1">Uncharacterized protein</fullName>
    </submittedName>
</protein>
<dbReference type="AlphaFoldDB" id="X1GLA0"/>
<feature type="non-terminal residue" evidence="1">
    <location>
        <position position="1"/>
    </location>
</feature>
<dbReference type="EMBL" id="BARU01017295">
    <property type="protein sequence ID" value="GAH58686.1"/>
    <property type="molecule type" value="Genomic_DNA"/>
</dbReference>
<organism evidence="1">
    <name type="scientific">marine sediment metagenome</name>
    <dbReference type="NCBI Taxonomy" id="412755"/>
    <lineage>
        <taxon>unclassified sequences</taxon>
        <taxon>metagenomes</taxon>
        <taxon>ecological metagenomes</taxon>
    </lineage>
</organism>